<reference evidence="2 3" key="1">
    <citation type="submission" date="2020-03" db="EMBL/GenBank/DDBJ databases">
        <title>Draft Genome Sequence of Cudoniella acicularis.</title>
        <authorList>
            <person name="Buettner E."/>
            <person name="Kellner H."/>
        </authorList>
    </citation>
    <scope>NUCLEOTIDE SEQUENCE [LARGE SCALE GENOMIC DNA]</scope>
    <source>
        <strain evidence="2 3">DSM 108380</strain>
    </source>
</reference>
<proteinExistence type="predicted"/>
<dbReference type="AlphaFoldDB" id="A0A8H4RDA2"/>
<organism evidence="2 3">
    <name type="scientific">Cudoniella acicularis</name>
    <dbReference type="NCBI Taxonomy" id="354080"/>
    <lineage>
        <taxon>Eukaryota</taxon>
        <taxon>Fungi</taxon>
        <taxon>Dikarya</taxon>
        <taxon>Ascomycota</taxon>
        <taxon>Pezizomycotina</taxon>
        <taxon>Leotiomycetes</taxon>
        <taxon>Helotiales</taxon>
        <taxon>Tricladiaceae</taxon>
        <taxon>Cudoniella</taxon>
    </lineage>
</organism>
<evidence type="ECO:0000313" key="3">
    <source>
        <dbReference type="Proteomes" id="UP000566819"/>
    </source>
</evidence>
<gene>
    <name evidence="2" type="ORF">G7Y89_g11679</name>
</gene>
<feature type="chain" id="PRO_5034030722" evidence="1">
    <location>
        <begin position="26"/>
        <end position="221"/>
    </location>
</feature>
<evidence type="ECO:0000313" key="2">
    <source>
        <dbReference type="EMBL" id="KAF4626481.1"/>
    </source>
</evidence>
<evidence type="ECO:0000256" key="1">
    <source>
        <dbReference type="SAM" id="SignalP"/>
    </source>
</evidence>
<comment type="caution">
    <text evidence="2">The sequence shown here is derived from an EMBL/GenBank/DDBJ whole genome shotgun (WGS) entry which is preliminary data.</text>
</comment>
<dbReference type="EMBL" id="JAAMPI010001144">
    <property type="protein sequence ID" value="KAF4626481.1"/>
    <property type="molecule type" value="Genomic_DNA"/>
</dbReference>
<protein>
    <submittedName>
        <fullName evidence="2">Uncharacterized protein</fullName>
    </submittedName>
</protein>
<name>A0A8H4RDA2_9HELO</name>
<keyword evidence="1" id="KW-0732">Signal</keyword>
<sequence>MQFSFEALLHLLLATALNLSAFISGTGVQPNPDQSLHIVNINEQWTRPAIPPSAIININIGFNNSQTVVKVKISDLTLLPREYCFDCYTSDDPSGSGNSEMIELDGEKLVAICGDSQGLAATETCPDRESLGHFLMYMHQTESRLAISREQLESAPVLNFGGSSPFDVSTLENTDNIIPRAAAGFTPSGTNFVTLPSPSTSTSTTSKTSTQPTTFRVFTSF</sequence>
<feature type="signal peptide" evidence="1">
    <location>
        <begin position="1"/>
        <end position="25"/>
    </location>
</feature>
<accession>A0A8H4RDA2</accession>
<keyword evidence="3" id="KW-1185">Reference proteome</keyword>
<dbReference type="Proteomes" id="UP000566819">
    <property type="component" value="Unassembled WGS sequence"/>
</dbReference>